<name>A0A9W3A4S2_BIOGL</name>
<dbReference type="RefSeq" id="XP_055882168.1">
    <property type="nucleotide sequence ID" value="XM_056026193.1"/>
</dbReference>
<dbReference type="Pfam" id="PF00653">
    <property type="entry name" value="BIR"/>
    <property type="match status" value="1"/>
</dbReference>
<keyword evidence="2" id="KW-1185">Reference proteome</keyword>
<dbReference type="GeneID" id="106069090"/>
<dbReference type="Gene3D" id="1.10.1170.10">
    <property type="entry name" value="Inhibitor Of Apoptosis Protein (2mihbC-IAP-1), Chain A"/>
    <property type="match status" value="1"/>
</dbReference>
<sequence length="308" mass="35140">MSHIEETVSVHLQDISCLIYETRPQISAAGQTSKTQKMNPFLRLLFLQLLLLFIRISTILIKYYPKSFLVLKPKIVLNLNLQYSLCHQNSLVYPVLFGPKDDRLSRPNYENYRQRLASFSRWPVDHFLFCITLASNGFYHVSNDTDAADNSDREEDLVVCAFCSCVKSRWTADEDVQTVHHQLNPECPYLRSLARCQVGGNYALLYPSSSLSNQGRSPAVVTSYLPTQAEIEQETVNGVNLRNPSNMVVRNLDCLHAQTHVSTDVLNLCMNGFTCFYISYTSFICLLVFWTVGEQLFFSLNSSVFCHC</sequence>
<evidence type="ECO:0000256" key="1">
    <source>
        <dbReference type="SAM" id="Phobius"/>
    </source>
</evidence>
<protein>
    <submittedName>
        <fullName evidence="3">Uncharacterized protein LOC106069090</fullName>
    </submittedName>
</protein>
<keyword evidence="1" id="KW-0472">Membrane</keyword>
<reference evidence="3" key="1">
    <citation type="submission" date="2025-08" db="UniProtKB">
        <authorList>
            <consortium name="RefSeq"/>
        </authorList>
    </citation>
    <scope>IDENTIFICATION</scope>
</reference>
<dbReference type="InterPro" id="IPR001370">
    <property type="entry name" value="BIR_rpt"/>
</dbReference>
<dbReference type="PROSITE" id="PS50143">
    <property type="entry name" value="BIR_REPEAT_2"/>
    <property type="match status" value="1"/>
</dbReference>
<dbReference type="Proteomes" id="UP001165740">
    <property type="component" value="Chromosome 4"/>
</dbReference>
<evidence type="ECO:0000313" key="3">
    <source>
        <dbReference type="RefSeq" id="XP_055882168.1"/>
    </source>
</evidence>
<proteinExistence type="predicted"/>
<feature type="transmembrane region" description="Helical" evidence="1">
    <location>
        <begin position="41"/>
        <end position="64"/>
    </location>
</feature>
<dbReference type="SMART" id="SM00238">
    <property type="entry name" value="BIR"/>
    <property type="match status" value="1"/>
</dbReference>
<feature type="transmembrane region" description="Helical" evidence="1">
    <location>
        <begin position="268"/>
        <end position="292"/>
    </location>
</feature>
<dbReference type="AlphaFoldDB" id="A0A9W3A4S2"/>
<organism evidence="2 3">
    <name type="scientific">Biomphalaria glabrata</name>
    <name type="common">Bloodfluke planorb</name>
    <name type="synonym">Freshwater snail</name>
    <dbReference type="NCBI Taxonomy" id="6526"/>
    <lineage>
        <taxon>Eukaryota</taxon>
        <taxon>Metazoa</taxon>
        <taxon>Spiralia</taxon>
        <taxon>Lophotrochozoa</taxon>
        <taxon>Mollusca</taxon>
        <taxon>Gastropoda</taxon>
        <taxon>Heterobranchia</taxon>
        <taxon>Euthyneura</taxon>
        <taxon>Panpulmonata</taxon>
        <taxon>Hygrophila</taxon>
        <taxon>Lymnaeoidea</taxon>
        <taxon>Planorbidae</taxon>
        <taxon>Biomphalaria</taxon>
    </lineage>
</organism>
<gene>
    <name evidence="3" type="primary">LOC106069090</name>
</gene>
<accession>A0A9W3A4S2</accession>
<dbReference type="SUPFAM" id="SSF57924">
    <property type="entry name" value="Inhibitor of apoptosis (IAP) repeat"/>
    <property type="match status" value="1"/>
</dbReference>
<evidence type="ECO:0000313" key="2">
    <source>
        <dbReference type="Proteomes" id="UP001165740"/>
    </source>
</evidence>
<dbReference type="CDD" id="cd00022">
    <property type="entry name" value="BIR"/>
    <property type="match status" value="1"/>
</dbReference>
<keyword evidence="1" id="KW-0812">Transmembrane</keyword>
<keyword evidence="1" id="KW-1133">Transmembrane helix</keyword>